<dbReference type="KEGG" id="aprs:BI364_13680"/>
<dbReference type="EMBL" id="CP017415">
    <property type="protein sequence ID" value="AOU98868.1"/>
    <property type="molecule type" value="Genomic_DNA"/>
</dbReference>
<dbReference type="AlphaFoldDB" id="A0A1D8IQQ1"/>
<evidence type="ECO:0000313" key="2">
    <source>
        <dbReference type="Proteomes" id="UP000095401"/>
    </source>
</evidence>
<proteinExistence type="predicted"/>
<dbReference type="Proteomes" id="UP000095401">
    <property type="component" value="Chromosome"/>
</dbReference>
<sequence>MADAAEFRRSEVEIFSIGLNGITETAFKDLEPIHARGRLDASPLFLHMLRLEEIGRALMLSLVKRLCPRCIVSIGFS</sequence>
<protein>
    <submittedName>
        <fullName evidence="1">Uncharacterized protein</fullName>
    </submittedName>
</protein>
<accession>A0A1D8IQQ1</accession>
<reference evidence="2" key="1">
    <citation type="submission" date="2016-09" db="EMBL/GenBank/DDBJ databases">
        <title>Acidihalobacter prosperus F5.</title>
        <authorList>
            <person name="Khaleque H.N."/>
            <person name="Ramsay J.P."/>
            <person name="Kaksonen A.H."/>
            <person name="Boxall N.J."/>
            <person name="Watkin E.L.J."/>
        </authorList>
    </citation>
    <scope>NUCLEOTIDE SEQUENCE [LARGE SCALE GENOMIC DNA]</scope>
    <source>
        <strain evidence="2">F5</strain>
    </source>
</reference>
<evidence type="ECO:0000313" key="1">
    <source>
        <dbReference type="EMBL" id="AOU98868.1"/>
    </source>
</evidence>
<name>A0A1D8IQQ1_9GAMM</name>
<gene>
    <name evidence="1" type="ORF">BI364_13680</name>
</gene>
<organism evidence="1 2">
    <name type="scientific">Acidihalobacter yilgarnensis</name>
    <dbReference type="NCBI Taxonomy" id="2819280"/>
    <lineage>
        <taxon>Bacteria</taxon>
        <taxon>Pseudomonadati</taxon>
        <taxon>Pseudomonadota</taxon>
        <taxon>Gammaproteobacteria</taxon>
        <taxon>Chromatiales</taxon>
        <taxon>Ectothiorhodospiraceae</taxon>
        <taxon>Acidihalobacter</taxon>
    </lineage>
</organism>
<keyword evidence="2" id="KW-1185">Reference proteome</keyword>